<dbReference type="Pfam" id="PF03062">
    <property type="entry name" value="MBOAT"/>
    <property type="match status" value="1"/>
</dbReference>
<dbReference type="PIRSF" id="PIRSF500217">
    <property type="entry name" value="AlgI"/>
    <property type="match status" value="1"/>
</dbReference>
<comment type="subcellular location">
    <subcellularLocation>
        <location evidence="1">Cell membrane</location>
        <topology evidence="1">Multi-pass membrane protein</topology>
    </subcellularLocation>
</comment>
<comment type="similarity">
    <text evidence="2">Belongs to the membrane-bound acyltransferase family.</text>
</comment>
<keyword evidence="3" id="KW-1003">Cell membrane</keyword>
<comment type="caution">
    <text evidence="10">The sequence shown here is derived from an EMBL/GenBank/DDBJ whole genome shotgun (WGS) entry which is preliminary data.</text>
</comment>
<evidence type="ECO:0000256" key="9">
    <source>
        <dbReference type="SAM" id="Phobius"/>
    </source>
</evidence>
<feature type="transmembrane region" description="Helical" evidence="9">
    <location>
        <begin position="414"/>
        <end position="432"/>
    </location>
</feature>
<feature type="transmembrane region" description="Helical" evidence="9">
    <location>
        <begin position="452"/>
        <end position="474"/>
    </location>
</feature>
<dbReference type="InterPro" id="IPR028362">
    <property type="entry name" value="AlgI"/>
</dbReference>
<dbReference type="EMBL" id="JNSL01000072">
    <property type="protein sequence ID" value="KGA16938.1"/>
    <property type="molecule type" value="Genomic_DNA"/>
</dbReference>
<feature type="transmembrane region" description="Helical" evidence="9">
    <location>
        <begin position="7"/>
        <end position="27"/>
    </location>
</feature>
<evidence type="ECO:0000256" key="5">
    <source>
        <dbReference type="ARBA" id="ARBA00022692"/>
    </source>
</evidence>
<evidence type="ECO:0000256" key="6">
    <source>
        <dbReference type="ARBA" id="ARBA00022989"/>
    </source>
</evidence>
<gene>
    <name evidence="10" type="ORF">GM51_11445</name>
</gene>
<dbReference type="InterPro" id="IPR024194">
    <property type="entry name" value="Ac/AlaTfrase_AlgI/DltB"/>
</dbReference>
<feature type="transmembrane region" description="Helical" evidence="9">
    <location>
        <begin position="82"/>
        <end position="101"/>
    </location>
</feature>
<sequence>MVFSDPVFLFAFFPACLLAYWLGGWRIRNLFVAFVGTVFYMWGGGAFIILLLASICINHFAAVKIDAWRISEPNKARWLKRSVLVADLAALALWKYGGFAVNQFSSGLNELGIDANFELSLALPIAISFFTFQSMSYVIDVSRGDAQPAPRLLDYAAYILLFPHLIAGPIVRYSHIEPDLLRTPRRRLDDFAAGAPRFFWGLGKKILIADQVAAIANHAFALPDNRVTWAVAWIGAICYAIQIYFDFSGYSDMAIGLARMFGFDFPENFDHPYGAVSITDFWRRWHISLSSWFRDYLYIPLGGNRKGPNRTYINLACVFLLTGLWHGASWTFIAWGVFHGSFLIIERLTGINEVKTKWLIPVRRIITFAVVCIGWTLFRAVDINQGFTFIKSMLWPTGLGWPSTLSEIMTDQRLVWLAVGLLVVCLPAKIHVGRDISRAQGRTASVVRLAAIALVGPIATMYALSSTFSPFLYFKF</sequence>
<keyword evidence="8" id="KW-0012">Acyltransferase</keyword>
<dbReference type="GO" id="GO:0042121">
    <property type="term" value="P:alginic acid biosynthetic process"/>
    <property type="evidence" value="ECO:0007669"/>
    <property type="project" value="InterPro"/>
</dbReference>
<dbReference type="PIRSF" id="PIRSF016636">
    <property type="entry name" value="AlgI_DltB"/>
    <property type="match status" value="1"/>
</dbReference>
<feature type="transmembrane region" description="Helical" evidence="9">
    <location>
        <begin position="312"/>
        <end position="338"/>
    </location>
</feature>
<protein>
    <recommendedName>
        <fullName evidence="11">Alginate O-acetyltransferase</fullName>
    </recommendedName>
</protein>
<feature type="transmembrane region" description="Helical" evidence="9">
    <location>
        <begin position="152"/>
        <end position="171"/>
    </location>
</feature>
<keyword evidence="6 9" id="KW-1133">Transmembrane helix</keyword>
<evidence type="ECO:0000256" key="3">
    <source>
        <dbReference type="ARBA" id="ARBA00022475"/>
    </source>
</evidence>
<evidence type="ECO:0000256" key="4">
    <source>
        <dbReference type="ARBA" id="ARBA00022679"/>
    </source>
</evidence>
<feature type="transmembrane region" description="Helical" evidence="9">
    <location>
        <begin position="121"/>
        <end position="140"/>
    </location>
</feature>
<organism evidence="10">
    <name type="scientific">freshwater metagenome</name>
    <dbReference type="NCBI Taxonomy" id="449393"/>
    <lineage>
        <taxon>unclassified sequences</taxon>
        <taxon>metagenomes</taxon>
        <taxon>ecological metagenomes</taxon>
    </lineage>
</organism>
<feature type="transmembrane region" description="Helical" evidence="9">
    <location>
        <begin position="227"/>
        <end position="245"/>
    </location>
</feature>
<evidence type="ECO:0008006" key="11">
    <source>
        <dbReference type="Google" id="ProtNLM"/>
    </source>
</evidence>
<dbReference type="AlphaFoldDB" id="A0A094SFE4"/>
<keyword evidence="5 9" id="KW-0812">Transmembrane</keyword>
<dbReference type="GO" id="GO:0016746">
    <property type="term" value="F:acyltransferase activity"/>
    <property type="evidence" value="ECO:0007669"/>
    <property type="project" value="UniProtKB-KW"/>
</dbReference>
<accession>A0A094SFE4</accession>
<evidence type="ECO:0000256" key="2">
    <source>
        <dbReference type="ARBA" id="ARBA00010323"/>
    </source>
</evidence>
<feature type="transmembrane region" description="Helical" evidence="9">
    <location>
        <begin position="39"/>
        <end position="61"/>
    </location>
</feature>
<reference evidence="10" key="1">
    <citation type="submission" date="2014-06" db="EMBL/GenBank/DDBJ databases">
        <title>Key roles for freshwater Actinobacteria revealed by deep metagenomic sequencing.</title>
        <authorList>
            <person name="Ghai R."/>
            <person name="Mizuno C.M."/>
            <person name="Picazo A."/>
            <person name="Camacho A."/>
            <person name="Rodriguez-Valera F."/>
        </authorList>
    </citation>
    <scope>NUCLEOTIDE SEQUENCE</scope>
</reference>
<evidence type="ECO:0000313" key="10">
    <source>
        <dbReference type="EMBL" id="KGA16938.1"/>
    </source>
</evidence>
<evidence type="ECO:0000256" key="1">
    <source>
        <dbReference type="ARBA" id="ARBA00004651"/>
    </source>
</evidence>
<keyword evidence="4" id="KW-0808">Transferase</keyword>
<proteinExistence type="inferred from homology"/>
<dbReference type="PANTHER" id="PTHR13285">
    <property type="entry name" value="ACYLTRANSFERASE"/>
    <property type="match status" value="1"/>
</dbReference>
<evidence type="ECO:0000256" key="8">
    <source>
        <dbReference type="ARBA" id="ARBA00023315"/>
    </source>
</evidence>
<dbReference type="InterPro" id="IPR004299">
    <property type="entry name" value="MBOAT_fam"/>
</dbReference>
<dbReference type="GO" id="GO:0005886">
    <property type="term" value="C:plasma membrane"/>
    <property type="evidence" value="ECO:0007669"/>
    <property type="project" value="UniProtKB-SubCell"/>
</dbReference>
<dbReference type="PANTHER" id="PTHR13285:SF23">
    <property type="entry name" value="TEICHOIC ACID D-ALANYLTRANSFERASE"/>
    <property type="match status" value="1"/>
</dbReference>
<name>A0A094SFE4_9ZZZZ</name>
<dbReference type="InterPro" id="IPR051085">
    <property type="entry name" value="MB_O-acyltransferase"/>
</dbReference>
<keyword evidence="7 9" id="KW-0472">Membrane</keyword>
<evidence type="ECO:0000256" key="7">
    <source>
        <dbReference type="ARBA" id="ARBA00023136"/>
    </source>
</evidence>